<reference evidence="4" key="1">
    <citation type="submission" date="2016-04" db="UniProtKB">
        <authorList>
            <consortium name="WormBaseParasite"/>
        </authorList>
    </citation>
    <scope>IDENTIFICATION</scope>
</reference>
<feature type="domain" description="N-acetyltransferase" evidence="1">
    <location>
        <begin position="5"/>
        <end position="152"/>
    </location>
</feature>
<dbReference type="SUPFAM" id="SSF55729">
    <property type="entry name" value="Acyl-CoA N-acyltransferases (Nat)"/>
    <property type="match status" value="1"/>
</dbReference>
<reference evidence="2 3" key="2">
    <citation type="submission" date="2018-11" db="EMBL/GenBank/DDBJ databases">
        <authorList>
            <consortium name="Pathogen Informatics"/>
        </authorList>
    </citation>
    <scope>NUCLEOTIDE SEQUENCE [LARGE SCALE GENOMIC DNA]</scope>
</reference>
<dbReference type="GO" id="GO:0016747">
    <property type="term" value="F:acyltransferase activity, transferring groups other than amino-acyl groups"/>
    <property type="evidence" value="ECO:0007669"/>
    <property type="project" value="InterPro"/>
</dbReference>
<proteinExistence type="predicted"/>
<dbReference type="PANTHER" id="PTHR47408">
    <property type="entry name" value="PROTEIN CBG01304-RELATED"/>
    <property type="match status" value="1"/>
</dbReference>
<organism evidence="4">
    <name type="scientific">Anisakis simplex</name>
    <name type="common">Herring worm</name>
    <dbReference type="NCBI Taxonomy" id="6269"/>
    <lineage>
        <taxon>Eukaryota</taxon>
        <taxon>Metazoa</taxon>
        <taxon>Ecdysozoa</taxon>
        <taxon>Nematoda</taxon>
        <taxon>Chromadorea</taxon>
        <taxon>Rhabditida</taxon>
        <taxon>Spirurina</taxon>
        <taxon>Ascaridomorpha</taxon>
        <taxon>Ascaridoidea</taxon>
        <taxon>Anisakidae</taxon>
        <taxon>Anisakis</taxon>
        <taxon>Anisakis simplex complex</taxon>
    </lineage>
</organism>
<dbReference type="Gene3D" id="3.40.630.90">
    <property type="match status" value="1"/>
</dbReference>
<dbReference type="InterPro" id="IPR000182">
    <property type="entry name" value="GNAT_dom"/>
</dbReference>
<accession>A0A158PPL6</accession>
<dbReference type="InterPro" id="IPR016181">
    <property type="entry name" value="Acyl_CoA_acyltransferase"/>
</dbReference>
<dbReference type="Gene3D" id="3.40.630.30">
    <property type="match status" value="1"/>
</dbReference>
<evidence type="ECO:0000313" key="2">
    <source>
        <dbReference type="EMBL" id="VDK52417.1"/>
    </source>
</evidence>
<dbReference type="PANTHER" id="PTHR47408:SF1">
    <property type="entry name" value="N-ACETYLTRANSFERASE DOMAIN-CONTAINING PROTEIN"/>
    <property type="match status" value="1"/>
</dbReference>
<dbReference type="PROSITE" id="PS51186">
    <property type="entry name" value="GNAT"/>
    <property type="match status" value="1"/>
</dbReference>
<dbReference type="Proteomes" id="UP000267096">
    <property type="component" value="Unassembled WGS sequence"/>
</dbReference>
<dbReference type="Pfam" id="PF18014">
    <property type="entry name" value="Acetyltransf_18"/>
    <property type="match status" value="1"/>
</dbReference>
<evidence type="ECO:0000313" key="4">
    <source>
        <dbReference type="WBParaSite" id="ASIM_0001502501-mRNA-1"/>
    </source>
</evidence>
<gene>
    <name evidence="2" type="ORF">ASIM_LOCUS14435</name>
</gene>
<dbReference type="InterPro" id="IPR041496">
    <property type="entry name" value="YitH/HolE_GNAT"/>
</dbReference>
<sequence length="313" mass="35234">MVKIDIIRNPAPAIWNKIVDLTYKYEKWLLAYEDYPLWLRAFGDKRLALYTALTNDKKDVVGSIVLAKYPAKHDVTRVGTLGMYFVHPDYRGVGVGTMLFNESIAEWKKEGGNITLNAVQEMSPKLATVYGFNKLNDWHPTPVTVDMKHANVSALHSNPNLRMVSMHNVKLEDLLAYDMSLTGSYRLKYLCEMLRSENALHKIAIEDGKIVGIINVRKVVSNFLSIGPFYANNKFTASSLLKSVLQSINNIDQYQGLSLSVPTKNKNAFSLIASLSDGNHVVHRSLFSQFTDKTIGTNHQCVYATTDYAMSFI</sequence>
<dbReference type="CDD" id="cd04301">
    <property type="entry name" value="NAT_SF"/>
    <property type="match status" value="1"/>
</dbReference>
<dbReference type="AlphaFoldDB" id="A0A158PPL6"/>
<dbReference type="EMBL" id="UYRR01031754">
    <property type="protein sequence ID" value="VDK52417.1"/>
    <property type="molecule type" value="Genomic_DNA"/>
</dbReference>
<evidence type="ECO:0000259" key="1">
    <source>
        <dbReference type="PROSITE" id="PS51186"/>
    </source>
</evidence>
<dbReference type="OrthoDB" id="6418983at2759"/>
<protein>
    <submittedName>
        <fullName evidence="4">N-acetyltransferase domain-containing protein</fullName>
    </submittedName>
</protein>
<name>A0A158PPL6_ANISI</name>
<dbReference type="WBParaSite" id="ASIM_0001502501-mRNA-1">
    <property type="protein sequence ID" value="ASIM_0001502501-mRNA-1"/>
    <property type="gene ID" value="ASIM_0001502501"/>
</dbReference>
<dbReference type="Pfam" id="PF00583">
    <property type="entry name" value="Acetyltransf_1"/>
    <property type="match status" value="1"/>
</dbReference>
<keyword evidence="3" id="KW-1185">Reference proteome</keyword>
<evidence type="ECO:0000313" key="3">
    <source>
        <dbReference type="Proteomes" id="UP000267096"/>
    </source>
</evidence>